<keyword evidence="2" id="KW-1185">Reference proteome</keyword>
<protein>
    <recommendedName>
        <fullName evidence="3">Transposase</fullName>
    </recommendedName>
</protein>
<dbReference type="EMBL" id="JAEPRB010000381">
    <property type="protein sequence ID" value="KAG2216617.1"/>
    <property type="molecule type" value="Genomic_DNA"/>
</dbReference>
<evidence type="ECO:0000313" key="2">
    <source>
        <dbReference type="Proteomes" id="UP000646827"/>
    </source>
</evidence>
<organism evidence="1 2">
    <name type="scientific">Circinella minor</name>
    <dbReference type="NCBI Taxonomy" id="1195481"/>
    <lineage>
        <taxon>Eukaryota</taxon>
        <taxon>Fungi</taxon>
        <taxon>Fungi incertae sedis</taxon>
        <taxon>Mucoromycota</taxon>
        <taxon>Mucoromycotina</taxon>
        <taxon>Mucoromycetes</taxon>
        <taxon>Mucorales</taxon>
        <taxon>Lichtheimiaceae</taxon>
        <taxon>Circinella</taxon>
    </lineage>
</organism>
<dbReference type="InterPro" id="IPR004242">
    <property type="entry name" value="Transposase_21"/>
</dbReference>
<comment type="caution">
    <text evidence="1">The sequence shown here is derived from an EMBL/GenBank/DDBJ whole genome shotgun (WGS) entry which is preliminary data.</text>
</comment>
<name>A0A8H7RSW3_9FUNG</name>
<dbReference type="Pfam" id="PF02992">
    <property type="entry name" value="Transposase_21"/>
    <property type="match status" value="1"/>
</dbReference>
<dbReference type="Proteomes" id="UP000646827">
    <property type="component" value="Unassembled WGS sequence"/>
</dbReference>
<sequence>RNNDGTPRNKQARATVQQLPLIEQLALFIQDNETRSLLLHRSERQASEKGVYCDIYDGKNYKKLKKDGLFSGNLDIAISIYTDGFTALDKQLTIIHIINFNLPQSIRYENENMLQLCIIPSAPKDLESFLQPMINSLEILQTSGIWVKADDGDMYHVRCHALLVTGDIPACAKMIGHKGHQSRYGCRLCKIKGSGIRFNGRKRGMYFVSRRYPKPKKRTKKELISGVKKKGILVKSVFTQLSSFKNAHFYGLDIMHLIGLGIGKQVWNLISKKIYGDVKRNPFYLKPATQKKIGTAMKNSKHDLPTSFTTCTRDISSKTKLKAIEWIDMMRYVVPTIITEHIKDKDAKKALLSLSLVSNIIFKKTITERDLWCAAFAMERALGEVKRKVKSRSKQGVEAGNVMVKLAAKRYCDRVTPSPVKSTSNKNNTLLASDELNDPEIWDPIWNTTINDLNTKYKFSQLLKSFWSIYIDDLEPLNQLIEAGARLWISDHEIIGSSFRPRDESRHIDYFVKMVIDVNCNQKSKTPQRQPKVYFGEVVLYFRHSQQTNTKLLALVKVWKTNLDNNGYPYLAPKVSYRHVVIDVGDIQSIAGIYTTTAGVRYIVYHEMDLLTKKELGPISSLDDHNKKTNTINDLTLAILRVESTLSKELKDIRKEVNFVKQGLKDQIEINSRLLSLLENQEYDEGP</sequence>
<dbReference type="AlphaFoldDB" id="A0A8H7RSW3"/>
<dbReference type="OrthoDB" id="2289822at2759"/>
<gene>
    <name evidence="1" type="ORF">INT45_000417</name>
</gene>
<reference evidence="1 2" key="1">
    <citation type="submission" date="2020-12" db="EMBL/GenBank/DDBJ databases">
        <title>Metabolic potential, ecology and presence of endohyphal bacteria is reflected in genomic diversity of Mucoromycotina.</title>
        <authorList>
            <person name="Muszewska A."/>
            <person name="Okrasinska A."/>
            <person name="Steczkiewicz K."/>
            <person name="Drgas O."/>
            <person name="Orlowska M."/>
            <person name="Perlinska-Lenart U."/>
            <person name="Aleksandrzak-Piekarczyk T."/>
            <person name="Szatraj K."/>
            <person name="Zielenkiewicz U."/>
            <person name="Pilsyk S."/>
            <person name="Malc E."/>
            <person name="Mieczkowski P."/>
            <person name="Kruszewska J.S."/>
            <person name="Biernat P."/>
            <person name="Pawlowska J."/>
        </authorList>
    </citation>
    <scope>NUCLEOTIDE SEQUENCE [LARGE SCALE GENOMIC DNA]</scope>
    <source>
        <strain evidence="1 2">CBS 142.35</strain>
    </source>
</reference>
<feature type="non-terminal residue" evidence="1">
    <location>
        <position position="687"/>
    </location>
</feature>
<evidence type="ECO:0008006" key="3">
    <source>
        <dbReference type="Google" id="ProtNLM"/>
    </source>
</evidence>
<proteinExistence type="predicted"/>
<accession>A0A8H7RSW3</accession>
<evidence type="ECO:0000313" key="1">
    <source>
        <dbReference type="EMBL" id="KAG2216617.1"/>
    </source>
</evidence>